<feature type="coiled-coil region" evidence="1">
    <location>
        <begin position="13"/>
        <end position="40"/>
    </location>
</feature>
<name>A0A845DZX2_9BACI</name>
<dbReference type="Proteomes" id="UP000460949">
    <property type="component" value="Unassembled WGS sequence"/>
</dbReference>
<evidence type="ECO:0000256" key="1">
    <source>
        <dbReference type="SAM" id="Coils"/>
    </source>
</evidence>
<gene>
    <name evidence="2" type="ORF">GLW04_03775</name>
</gene>
<dbReference type="InterPro" id="IPR025004">
    <property type="entry name" value="SenN/SenS"/>
</dbReference>
<comment type="caution">
    <text evidence="2">The sequence shown here is derived from an EMBL/GenBank/DDBJ whole genome shotgun (WGS) entry which is preliminary data.</text>
</comment>
<evidence type="ECO:0000313" key="3">
    <source>
        <dbReference type="Proteomes" id="UP000460949"/>
    </source>
</evidence>
<dbReference type="Pfam" id="PF13040">
    <property type="entry name" value="Fur_reg_FbpB"/>
    <property type="match status" value="1"/>
</dbReference>
<reference evidence="2 3" key="1">
    <citation type="submission" date="2019-11" db="EMBL/GenBank/DDBJ databases">
        <title>Genome sequences of 17 halophilic strains isolated from different environments.</title>
        <authorList>
            <person name="Furrow R.E."/>
        </authorList>
    </citation>
    <scope>NUCLEOTIDE SEQUENCE [LARGE SCALE GENOMIC DNA]</scope>
    <source>
        <strain evidence="2 3">22511_23_Filter</strain>
    </source>
</reference>
<keyword evidence="1" id="KW-0175">Coiled coil</keyword>
<evidence type="ECO:0000313" key="2">
    <source>
        <dbReference type="EMBL" id="MYL18994.1"/>
    </source>
</evidence>
<dbReference type="AlphaFoldDB" id="A0A845DZX2"/>
<dbReference type="RefSeq" id="WP_160835423.1">
    <property type="nucleotide sequence ID" value="NZ_WMET01000001.1"/>
</dbReference>
<organism evidence="2 3">
    <name type="scientific">Halobacillus litoralis</name>
    <dbReference type="NCBI Taxonomy" id="45668"/>
    <lineage>
        <taxon>Bacteria</taxon>
        <taxon>Bacillati</taxon>
        <taxon>Bacillota</taxon>
        <taxon>Bacilli</taxon>
        <taxon>Bacillales</taxon>
        <taxon>Bacillaceae</taxon>
        <taxon>Halobacillus</taxon>
    </lineage>
</organism>
<sequence>MRSIHRLSFEELVDRNKQQLLQDEEAIEDIERQIDEKHTNKLRPDHYMN</sequence>
<protein>
    <submittedName>
        <fullName evidence="2">FbpB family small basic protein</fullName>
    </submittedName>
</protein>
<dbReference type="EMBL" id="WMET01000001">
    <property type="protein sequence ID" value="MYL18994.1"/>
    <property type="molecule type" value="Genomic_DNA"/>
</dbReference>
<accession>A0A845DZX2</accession>
<proteinExistence type="predicted"/>
<dbReference type="OrthoDB" id="2991278at2"/>